<comment type="caution">
    <text evidence="1">The sequence shown here is derived from an EMBL/GenBank/DDBJ whole genome shotgun (WGS) entry which is preliminary data.</text>
</comment>
<gene>
    <name evidence="1" type="ORF">EDEG_00333</name>
</gene>
<keyword evidence="2" id="KW-1185">Reference proteome</keyword>
<dbReference type="VEuPathDB" id="MicrosporidiaDB:EDEG_00333"/>
<dbReference type="EMBL" id="AFBI03000003">
    <property type="protein sequence ID" value="EJW01903.1"/>
    <property type="molecule type" value="Genomic_DNA"/>
</dbReference>
<reference evidence="1 2" key="1">
    <citation type="submission" date="2011-08" db="EMBL/GenBank/DDBJ databases">
        <authorList>
            <person name="Liu Z.J."/>
            <person name="Shi F.L."/>
            <person name="Lu J.Q."/>
            <person name="Li M."/>
            <person name="Wang Z.L."/>
        </authorList>
    </citation>
    <scope>NUCLEOTIDE SEQUENCE [LARGE SCALE GENOMIC DNA]</scope>
    <source>
        <strain evidence="1 2">USNM 41457</strain>
    </source>
</reference>
<evidence type="ECO:0000313" key="1">
    <source>
        <dbReference type="EMBL" id="EJW01903.1"/>
    </source>
</evidence>
<dbReference type="AlphaFoldDB" id="J8ZQD1"/>
<dbReference type="HOGENOM" id="CLU_2277447_0_0_1"/>
<dbReference type="Proteomes" id="UP000003163">
    <property type="component" value="Unassembled WGS sequence"/>
</dbReference>
<proteinExistence type="predicted"/>
<reference evidence="2" key="2">
    <citation type="submission" date="2015-07" db="EMBL/GenBank/DDBJ databases">
        <title>Contrasting host-pathogen interactions and genome evolution in two generalist and specialist microsporidian pathogens of mosquitoes.</title>
        <authorList>
            <consortium name="The Broad Institute Genomics Platform"/>
            <consortium name="The Broad Institute Genome Sequencing Center for Infectious Disease"/>
            <person name="Cuomo C.A."/>
            <person name="Sanscrainte N.D."/>
            <person name="Goldberg J.M."/>
            <person name="Heiman D."/>
            <person name="Young S."/>
            <person name="Zeng Q."/>
            <person name="Becnel J.J."/>
            <person name="Birren B.W."/>
        </authorList>
    </citation>
    <scope>NUCLEOTIDE SEQUENCE [LARGE SCALE GENOMIC DNA]</scope>
    <source>
        <strain evidence="2">USNM 41457</strain>
    </source>
</reference>
<protein>
    <submittedName>
        <fullName evidence="1">Uncharacterized protein</fullName>
    </submittedName>
</protein>
<sequence length="102" mass="12034">MSFISAQKLYTIMDTRSRIGTGRRKYKLNQQTHSCSGSFSKNNKYVPNNYLHNYCLYKIFASRINQSLLIYGTSIFKKKYLIYLFQVGKLNNCKESKFCLNF</sequence>
<name>J8ZQD1_EDHAE</name>
<accession>J8ZQD1</accession>
<dbReference type="InParanoid" id="J8ZQD1"/>
<evidence type="ECO:0000313" key="2">
    <source>
        <dbReference type="Proteomes" id="UP000003163"/>
    </source>
</evidence>
<organism evidence="1 2">
    <name type="scientific">Edhazardia aedis (strain USNM 41457)</name>
    <name type="common">Microsporidian parasite</name>
    <dbReference type="NCBI Taxonomy" id="1003232"/>
    <lineage>
        <taxon>Eukaryota</taxon>
        <taxon>Fungi</taxon>
        <taxon>Fungi incertae sedis</taxon>
        <taxon>Microsporidia</taxon>
        <taxon>Edhazardia</taxon>
    </lineage>
</organism>